<dbReference type="EMBL" id="JBHFFA010000006">
    <property type="protein sequence ID" value="KAL2621288.1"/>
    <property type="molecule type" value="Genomic_DNA"/>
</dbReference>
<proteinExistence type="predicted"/>
<feature type="compositionally biased region" description="Polar residues" evidence="1">
    <location>
        <begin position="13"/>
        <end position="22"/>
    </location>
</feature>
<protein>
    <submittedName>
        <fullName evidence="2">Uncharacterized protein</fullName>
    </submittedName>
</protein>
<evidence type="ECO:0000256" key="1">
    <source>
        <dbReference type="SAM" id="MobiDB-lite"/>
    </source>
</evidence>
<comment type="caution">
    <text evidence="2">The sequence shown here is derived from an EMBL/GenBank/DDBJ whole genome shotgun (WGS) entry which is preliminary data.</text>
</comment>
<feature type="compositionally biased region" description="Basic residues" evidence="1">
    <location>
        <begin position="1"/>
        <end position="12"/>
    </location>
</feature>
<reference evidence="2 3" key="1">
    <citation type="submission" date="2024-09" db="EMBL/GenBank/DDBJ databases">
        <title>Chromosome-scale assembly of Riccia fluitans.</title>
        <authorList>
            <person name="Paukszto L."/>
            <person name="Sawicki J."/>
            <person name="Karawczyk K."/>
            <person name="Piernik-Szablinska J."/>
            <person name="Szczecinska M."/>
            <person name="Mazdziarz M."/>
        </authorList>
    </citation>
    <scope>NUCLEOTIDE SEQUENCE [LARGE SCALE GENOMIC DNA]</scope>
    <source>
        <strain evidence="2">Rf_01</strain>
        <tissue evidence="2">Aerial parts of the thallus</tissue>
    </source>
</reference>
<keyword evidence="3" id="KW-1185">Reference proteome</keyword>
<feature type="compositionally biased region" description="Basic and acidic residues" evidence="1">
    <location>
        <begin position="25"/>
        <end position="51"/>
    </location>
</feature>
<sequence>MRVRSKAPRKSRPMTTWRQTWIPQGERKPREVLDKDGANERVARHDRTGVRRRERANHKRTSQQSKVWKKPHSRRGNAEIGVKADVAGSEHANASVASKAQPEESLIIWGTSQCEDHAVVKINGRQ</sequence>
<name>A0ABD1Y3N6_9MARC</name>
<dbReference type="AlphaFoldDB" id="A0ABD1Y3N6"/>
<evidence type="ECO:0000313" key="2">
    <source>
        <dbReference type="EMBL" id="KAL2621288.1"/>
    </source>
</evidence>
<organism evidence="2 3">
    <name type="scientific">Riccia fluitans</name>
    <dbReference type="NCBI Taxonomy" id="41844"/>
    <lineage>
        <taxon>Eukaryota</taxon>
        <taxon>Viridiplantae</taxon>
        <taxon>Streptophyta</taxon>
        <taxon>Embryophyta</taxon>
        <taxon>Marchantiophyta</taxon>
        <taxon>Marchantiopsida</taxon>
        <taxon>Marchantiidae</taxon>
        <taxon>Marchantiales</taxon>
        <taxon>Ricciaceae</taxon>
        <taxon>Riccia</taxon>
    </lineage>
</organism>
<feature type="region of interest" description="Disordered" evidence="1">
    <location>
        <begin position="1"/>
        <end position="77"/>
    </location>
</feature>
<accession>A0ABD1Y3N6</accession>
<gene>
    <name evidence="2" type="ORF">R1flu_001493</name>
</gene>
<dbReference type="Proteomes" id="UP001605036">
    <property type="component" value="Unassembled WGS sequence"/>
</dbReference>
<feature type="compositionally biased region" description="Basic residues" evidence="1">
    <location>
        <begin position="52"/>
        <end position="75"/>
    </location>
</feature>
<evidence type="ECO:0000313" key="3">
    <source>
        <dbReference type="Proteomes" id="UP001605036"/>
    </source>
</evidence>